<proteinExistence type="predicted"/>
<organism evidence="2 3">
    <name type="scientific">Tilletia indica</name>
    <dbReference type="NCBI Taxonomy" id="43049"/>
    <lineage>
        <taxon>Eukaryota</taxon>
        <taxon>Fungi</taxon>
        <taxon>Dikarya</taxon>
        <taxon>Basidiomycota</taxon>
        <taxon>Ustilaginomycotina</taxon>
        <taxon>Exobasidiomycetes</taxon>
        <taxon>Tilletiales</taxon>
        <taxon>Tilletiaceae</taxon>
        <taxon>Tilletia</taxon>
    </lineage>
</organism>
<accession>A0A177T5I2</accession>
<protein>
    <submittedName>
        <fullName evidence="2">Uncharacterized protein</fullName>
    </submittedName>
</protein>
<dbReference type="Proteomes" id="UP000077521">
    <property type="component" value="Unassembled WGS sequence"/>
</dbReference>
<evidence type="ECO:0000256" key="1">
    <source>
        <dbReference type="SAM" id="MobiDB-lite"/>
    </source>
</evidence>
<name>A0A177T5I2_9BASI</name>
<gene>
    <name evidence="2" type="ORF">A4X13_0g8477</name>
</gene>
<feature type="region of interest" description="Disordered" evidence="1">
    <location>
        <begin position="142"/>
        <end position="166"/>
    </location>
</feature>
<reference evidence="2" key="2">
    <citation type="journal article" date="2019" name="IMA Fungus">
        <title>Genome sequencing and comparison of five Tilletia species to identify candidate genes for the detection of regulated species infecting wheat.</title>
        <authorList>
            <person name="Nguyen H.D.T."/>
            <person name="Sultana T."/>
            <person name="Kesanakurti P."/>
            <person name="Hambleton S."/>
        </authorList>
    </citation>
    <scope>NUCLEOTIDE SEQUENCE</scope>
    <source>
        <strain evidence="2">DAOMC 236416</strain>
    </source>
</reference>
<evidence type="ECO:0000313" key="3">
    <source>
        <dbReference type="Proteomes" id="UP000077521"/>
    </source>
</evidence>
<feature type="region of interest" description="Disordered" evidence="1">
    <location>
        <begin position="80"/>
        <end position="102"/>
    </location>
</feature>
<comment type="caution">
    <text evidence="2">The sequence shown here is derived from an EMBL/GenBank/DDBJ whole genome shotgun (WGS) entry which is preliminary data.</text>
</comment>
<keyword evidence="3" id="KW-1185">Reference proteome</keyword>
<evidence type="ECO:0000313" key="2">
    <source>
        <dbReference type="EMBL" id="KAE8238521.1"/>
    </source>
</evidence>
<dbReference type="EMBL" id="LWDF02001501">
    <property type="protein sequence ID" value="KAE8238521.1"/>
    <property type="molecule type" value="Genomic_DNA"/>
</dbReference>
<reference evidence="2" key="1">
    <citation type="submission" date="2016-04" db="EMBL/GenBank/DDBJ databases">
        <authorList>
            <person name="Nguyen H.D."/>
            <person name="Samba Siva P."/>
            <person name="Cullis J."/>
            <person name="Levesque C.A."/>
            <person name="Hambleton S."/>
        </authorList>
    </citation>
    <scope>NUCLEOTIDE SEQUENCE</scope>
    <source>
        <strain evidence="2">DAOMC 236416</strain>
    </source>
</reference>
<feature type="compositionally biased region" description="Polar residues" evidence="1">
    <location>
        <begin position="80"/>
        <end position="96"/>
    </location>
</feature>
<sequence length="166" mass="18137">MWQSDFESVSAYYHSKLRLLRQAYGRDEKESRLVMDIKDGLPASMRALIHNVKGTGATLLNLRTELTEWEPTWKELYGSKTTSSSTLNQVKNTPQKTMPAAKTTVPAMARSASAPVAPVANPTSPVPTGGFGLAAAYDSSRVTPAANGKPRTYRRPDGVVMELNRP</sequence>
<dbReference type="AlphaFoldDB" id="A0A177T5I2"/>